<evidence type="ECO:0000313" key="2">
    <source>
        <dbReference type="EMBL" id="KAL3659490.1"/>
    </source>
</evidence>
<reference evidence="2 3" key="1">
    <citation type="submission" date="2024-09" db="EMBL/GenBank/DDBJ databases">
        <title>Genome sequencing and assembly of Phytophthora oleae, isolate VK10A, causative agent of rot of olive drupes.</title>
        <authorList>
            <person name="Conti Taguali S."/>
            <person name="Riolo M."/>
            <person name="La Spada F."/>
            <person name="Cacciola S.O."/>
            <person name="Dionisio G."/>
        </authorList>
    </citation>
    <scope>NUCLEOTIDE SEQUENCE [LARGE SCALE GENOMIC DNA]</scope>
    <source>
        <strain evidence="2 3">VK10A</strain>
    </source>
</reference>
<name>A0ABD3EY72_9STRA</name>
<sequence>MASQGTTRGGRRGRGRSVATRQSKRLQGLPPDEQPDLEAVQKAAHERKKAAHQKEAAESASVAESAAEDQPAAEPET</sequence>
<keyword evidence="3" id="KW-1185">Reference proteome</keyword>
<dbReference type="Proteomes" id="UP001632037">
    <property type="component" value="Unassembled WGS sequence"/>
</dbReference>
<accession>A0ABD3EY72</accession>
<proteinExistence type="predicted"/>
<protein>
    <submittedName>
        <fullName evidence="2">Uncharacterized protein</fullName>
    </submittedName>
</protein>
<evidence type="ECO:0000313" key="3">
    <source>
        <dbReference type="Proteomes" id="UP001632037"/>
    </source>
</evidence>
<feature type="region of interest" description="Disordered" evidence="1">
    <location>
        <begin position="1"/>
        <end position="77"/>
    </location>
</feature>
<gene>
    <name evidence="2" type="ORF">V7S43_015481</name>
</gene>
<comment type="caution">
    <text evidence="2">The sequence shown here is derived from an EMBL/GenBank/DDBJ whole genome shotgun (WGS) entry which is preliminary data.</text>
</comment>
<organism evidence="2 3">
    <name type="scientific">Phytophthora oleae</name>
    <dbReference type="NCBI Taxonomy" id="2107226"/>
    <lineage>
        <taxon>Eukaryota</taxon>
        <taxon>Sar</taxon>
        <taxon>Stramenopiles</taxon>
        <taxon>Oomycota</taxon>
        <taxon>Peronosporomycetes</taxon>
        <taxon>Peronosporales</taxon>
        <taxon>Peronosporaceae</taxon>
        <taxon>Phytophthora</taxon>
    </lineage>
</organism>
<dbReference type="EMBL" id="JBIMZQ010000046">
    <property type="protein sequence ID" value="KAL3659490.1"/>
    <property type="molecule type" value="Genomic_DNA"/>
</dbReference>
<evidence type="ECO:0000256" key="1">
    <source>
        <dbReference type="SAM" id="MobiDB-lite"/>
    </source>
</evidence>
<dbReference type="AlphaFoldDB" id="A0ABD3EY72"/>